<evidence type="ECO:0000256" key="7">
    <source>
        <dbReference type="ARBA" id="ARBA00023136"/>
    </source>
</evidence>
<dbReference type="GO" id="GO:0005524">
    <property type="term" value="F:ATP binding"/>
    <property type="evidence" value="ECO:0007669"/>
    <property type="project" value="UniProtKB-KW"/>
</dbReference>
<feature type="transmembrane region" description="Helical" evidence="8">
    <location>
        <begin position="78"/>
        <end position="101"/>
    </location>
</feature>
<dbReference type="Gene3D" id="3.40.50.300">
    <property type="entry name" value="P-loop containing nucleotide triphosphate hydrolases"/>
    <property type="match status" value="1"/>
</dbReference>
<dbReference type="Gene3D" id="1.20.1560.10">
    <property type="entry name" value="ABC transporter type 1, transmembrane domain"/>
    <property type="match status" value="1"/>
</dbReference>
<reference evidence="11 14" key="2">
    <citation type="submission" date="2023-02" db="EMBL/GenBank/DDBJ databases">
        <title>The predominant lactic acid bacteria and yeasts involved in the spontaneous fermentation of millet during the production of the traditional porridge Hausa koko in Ghana.</title>
        <authorList>
            <person name="Atter A."/>
            <person name="Diaz M."/>
        </authorList>
    </citation>
    <scope>NUCLEOTIDE SEQUENCE [LARGE SCALE GENOMIC DNA]</scope>
    <source>
        <strain evidence="11 14">FI11640</strain>
    </source>
</reference>
<feature type="domain" description="ABC transmembrane type-1" evidence="10">
    <location>
        <begin position="38"/>
        <end position="328"/>
    </location>
</feature>
<comment type="subcellular location">
    <subcellularLocation>
        <location evidence="1">Cell membrane</location>
        <topology evidence="1">Multi-pass membrane protein</topology>
    </subcellularLocation>
</comment>
<dbReference type="SMART" id="SM00382">
    <property type="entry name" value="AAA"/>
    <property type="match status" value="1"/>
</dbReference>
<dbReference type="Proteomes" id="UP000326779">
    <property type="component" value="Chromosome"/>
</dbReference>
<dbReference type="PANTHER" id="PTHR24221:SF499">
    <property type="entry name" value="FATTY ACID ABC TRANSPORTER ATP-BINDING_PERMEASE PROTEIN"/>
    <property type="match status" value="1"/>
</dbReference>
<evidence type="ECO:0000256" key="2">
    <source>
        <dbReference type="ARBA" id="ARBA00022448"/>
    </source>
</evidence>
<dbReference type="PANTHER" id="PTHR24221">
    <property type="entry name" value="ATP-BINDING CASSETTE SUB-FAMILY B"/>
    <property type="match status" value="1"/>
</dbReference>
<evidence type="ECO:0000259" key="9">
    <source>
        <dbReference type="PROSITE" id="PS50893"/>
    </source>
</evidence>
<dbReference type="SUPFAM" id="SSF52540">
    <property type="entry name" value="P-loop containing nucleoside triphosphate hydrolases"/>
    <property type="match status" value="1"/>
</dbReference>
<dbReference type="AlphaFoldDB" id="A0A5P8M9S4"/>
<gene>
    <name evidence="12" type="ORF">D1010_13885</name>
    <name evidence="11" type="ORF">PS435_11790</name>
</gene>
<keyword evidence="7 8" id="KW-0472">Membrane</keyword>
<dbReference type="PROSITE" id="PS50893">
    <property type="entry name" value="ABC_TRANSPORTER_2"/>
    <property type="match status" value="1"/>
</dbReference>
<keyword evidence="4" id="KW-0547">Nucleotide-binding</keyword>
<dbReference type="GO" id="GO:0140359">
    <property type="term" value="F:ABC-type transporter activity"/>
    <property type="evidence" value="ECO:0007669"/>
    <property type="project" value="InterPro"/>
</dbReference>
<evidence type="ECO:0000256" key="5">
    <source>
        <dbReference type="ARBA" id="ARBA00022840"/>
    </source>
</evidence>
<dbReference type="InterPro" id="IPR003439">
    <property type="entry name" value="ABC_transporter-like_ATP-bd"/>
</dbReference>
<evidence type="ECO:0000313" key="14">
    <source>
        <dbReference type="Proteomes" id="UP001330016"/>
    </source>
</evidence>
<reference evidence="12 13" key="1">
    <citation type="submission" date="2019-10" db="EMBL/GenBank/DDBJ databases">
        <title>The completed genome of Lactobacillus harbinensis M1.</title>
        <authorList>
            <person name="Zheng Y."/>
        </authorList>
    </citation>
    <scope>NUCLEOTIDE SEQUENCE [LARGE SCALE GENOMIC DNA]</scope>
    <source>
        <strain evidence="12 13">M1</strain>
    </source>
</reference>
<keyword evidence="2" id="KW-0813">Transport</keyword>
<evidence type="ECO:0000256" key="6">
    <source>
        <dbReference type="ARBA" id="ARBA00022989"/>
    </source>
</evidence>
<evidence type="ECO:0000256" key="1">
    <source>
        <dbReference type="ARBA" id="ARBA00004651"/>
    </source>
</evidence>
<evidence type="ECO:0000259" key="10">
    <source>
        <dbReference type="PROSITE" id="PS50929"/>
    </source>
</evidence>
<proteinExistence type="predicted"/>
<dbReference type="KEGG" id="lhb:D1010_13885"/>
<dbReference type="Pfam" id="PF00005">
    <property type="entry name" value="ABC_tran"/>
    <property type="match status" value="1"/>
</dbReference>
<keyword evidence="14" id="KW-1185">Reference proteome</keyword>
<accession>A0A5P8M9S4</accession>
<evidence type="ECO:0000313" key="13">
    <source>
        <dbReference type="Proteomes" id="UP000326779"/>
    </source>
</evidence>
<dbReference type="SUPFAM" id="SSF90123">
    <property type="entry name" value="ABC transporter transmembrane region"/>
    <property type="match status" value="1"/>
</dbReference>
<feature type="domain" description="ABC transporter" evidence="9">
    <location>
        <begin position="392"/>
        <end position="626"/>
    </location>
</feature>
<dbReference type="InterPro" id="IPR003593">
    <property type="entry name" value="AAA+_ATPase"/>
</dbReference>
<feature type="transmembrane region" description="Helical" evidence="8">
    <location>
        <begin position="161"/>
        <end position="179"/>
    </location>
</feature>
<keyword evidence="6 8" id="KW-1133">Transmembrane helix</keyword>
<evidence type="ECO:0000256" key="8">
    <source>
        <dbReference type="SAM" id="Phobius"/>
    </source>
</evidence>
<dbReference type="PROSITE" id="PS00211">
    <property type="entry name" value="ABC_TRANSPORTER_1"/>
    <property type="match status" value="1"/>
</dbReference>
<dbReference type="EMBL" id="JAQSGK010000037">
    <property type="protein sequence ID" value="MEE6716543.1"/>
    <property type="molecule type" value="Genomic_DNA"/>
</dbReference>
<evidence type="ECO:0000256" key="4">
    <source>
        <dbReference type="ARBA" id="ARBA00022741"/>
    </source>
</evidence>
<dbReference type="PROSITE" id="PS50929">
    <property type="entry name" value="ABC_TM1F"/>
    <property type="match status" value="1"/>
</dbReference>
<dbReference type="InterPro" id="IPR039421">
    <property type="entry name" value="Type_1_exporter"/>
</dbReference>
<feature type="transmembrane region" description="Helical" evidence="8">
    <location>
        <begin position="36"/>
        <end position="58"/>
    </location>
</feature>
<evidence type="ECO:0000256" key="3">
    <source>
        <dbReference type="ARBA" id="ARBA00022692"/>
    </source>
</evidence>
<feature type="transmembrane region" description="Helical" evidence="8">
    <location>
        <begin position="277"/>
        <end position="306"/>
    </location>
</feature>
<keyword evidence="5 12" id="KW-0067">ATP-binding</keyword>
<dbReference type="FunFam" id="3.40.50.300:FF:000287">
    <property type="entry name" value="Multidrug ABC transporter ATP-binding protein"/>
    <property type="match status" value="1"/>
</dbReference>
<protein>
    <submittedName>
        <fullName evidence="11">ABC transporter ATP-binding protein</fullName>
    </submittedName>
    <submittedName>
        <fullName evidence="12">ATP-binding cassette domain-containing protein</fullName>
    </submittedName>
</protein>
<dbReference type="EMBL" id="CP045143">
    <property type="protein sequence ID" value="QFR25282.1"/>
    <property type="molecule type" value="Genomic_DNA"/>
</dbReference>
<evidence type="ECO:0000313" key="12">
    <source>
        <dbReference type="EMBL" id="QFR25282.1"/>
    </source>
</evidence>
<organism evidence="12 13">
    <name type="scientific">Schleiferilactobacillus harbinensis</name>
    <dbReference type="NCBI Taxonomy" id="304207"/>
    <lineage>
        <taxon>Bacteria</taxon>
        <taxon>Bacillati</taxon>
        <taxon>Bacillota</taxon>
        <taxon>Bacilli</taxon>
        <taxon>Lactobacillales</taxon>
        <taxon>Lactobacillaceae</taxon>
        <taxon>Schleiferilactobacillus</taxon>
    </lineage>
</organism>
<evidence type="ECO:0000313" key="11">
    <source>
        <dbReference type="EMBL" id="MEE6716543.1"/>
    </source>
</evidence>
<name>A0A5P8M9S4_9LACO</name>
<dbReference type="InterPro" id="IPR027417">
    <property type="entry name" value="P-loop_NTPase"/>
</dbReference>
<feature type="transmembrane region" description="Helical" evidence="8">
    <location>
        <begin position="185"/>
        <end position="202"/>
    </location>
</feature>
<dbReference type="RefSeq" id="WP_063516575.1">
    <property type="nucleotide sequence ID" value="NZ_BJTX01000114.1"/>
</dbReference>
<dbReference type="CDD" id="cd18547">
    <property type="entry name" value="ABC_6TM_Tm288_like"/>
    <property type="match status" value="1"/>
</dbReference>
<sequence>MRGTSNNNRGRARKPEHTWRTLGRLLQYTFASSRTMWVVSIISIIVAALSASLGSKFIQTLIDSYIMPLTKEATPNFAPLIQAIAIMAAIYYTGVIGTGIFTQLQVIIGQRVQKQIRDEMFEHMQSLPMSYFDRNDVGDIMSRYTNDVDTLMQMISQSIPTFIQSLFNMVFVLIMMILISPLLTLLSLVVLGLSIIFVRVLFSQSSRYFSAQQRALGTVNGYAEEILNGLKVVKVFSHEQAVQKQFDTYNSGLRNDSAKANAYATMVFPIMGNMSNLLYVLTAVVGGTLAVNNVITLTLGGLAAFLQLSRGFTQPVAQISQQVNSIIMALAGAERIFGLLDEKPESDDGKVTLTNMKKDAAGNLVPTKEHTENWAWQVPGTPVKLVPVQGVVEFKDVNFSYYPGVQILHDINLTAKAGEKVAFVGATGAGKTTITSMINRFYDIDSGQITYDGIDIREIKKADLRRSLAIVLQETNLFTDTIMNNIRMGNLDATDDEVIAAAKLANADEFIQELPKGYQSTIDGDGSDLSQGQRQLLSIARAAVADPPVMIMDEATASIDTRTERAVQAGMDNLMKGRTTFVIAHRLSTIFNSDLIIVLDHGKIVERGNHEQLMAQHGEYYQLYTGSLVLE</sequence>
<dbReference type="GO" id="GO:0005886">
    <property type="term" value="C:plasma membrane"/>
    <property type="evidence" value="ECO:0007669"/>
    <property type="project" value="UniProtKB-SubCell"/>
</dbReference>
<dbReference type="InterPro" id="IPR011527">
    <property type="entry name" value="ABC1_TM_dom"/>
</dbReference>
<keyword evidence="3 8" id="KW-0812">Transmembrane</keyword>
<dbReference type="Pfam" id="PF00664">
    <property type="entry name" value="ABC_membrane"/>
    <property type="match status" value="1"/>
</dbReference>
<dbReference type="InterPro" id="IPR017871">
    <property type="entry name" value="ABC_transporter-like_CS"/>
</dbReference>
<dbReference type="Proteomes" id="UP001330016">
    <property type="component" value="Unassembled WGS sequence"/>
</dbReference>
<dbReference type="CDD" id="cd03254">
    <property type="entry name" value="ABCC_Glucan_exporter_like"/>
    <property type="match status" value="1"/>
</dbReference>
<dbReference type="InterPro" id="IPR036640">
    <property type="entry name" value="ABC1_TM_sf"/>
</dbReference>
<dbReference type="GO" id="GO:0016887">
    <property type="term" value="F:ATP hydrolysis activity"/>
    <property type="evidence" value="ECO:0007669"/>
    <property type="project" value="InterPro"/>
</dbReference>